<sequence length="98" mass="10025">MPTTLTASFDTRREAEMTVERLVQEQGIDRAAIVIATAGDDNSAGEEVAGADTGAPGSEENPALNGRITVTVDVADDAQAGDIKAAFAEFNGEKVSAG</sequence>
<name>A0ABS0XTC9_9SPHN</name>
<dbReference type="EMBL" id="JAELXS010000010">
    <property type="protein sequence ID" value="MBJ6123291.1"/>
    <property type="molecule type" value="Genomic_DNA"/>
</dbReference>
<proteinExistence type="predicted"/>
<evidence type="ECO:0000313" key="2">
    <source>
        <dbReference type="EMBL" id="MBJ6123291.1"/>
    </source>
</evidence>
<dbReference type="RefSeq" id="WP_199040441.1">
    <property type="nucleotide sequence ID" value="NZ_JAELXS010000010.1"/>
</dbReference>
<gene>
    <name evidence="2" type="ORF">JAO74_16005</name>
</gene>
<protein>
    <submittedName>
        <fullName evidence="2">Uncharacterized protein</fullName>
    </submittedName>
</protein>
<keyword evidence="3" id="KW-1185">Reference proteome</keyword>
<feature type="region of interest" description="Disordered" evidence="1">
    <location>
        <begin position="39"/>
        <end position="63"/>
    </location>
</feature>
<comment type="caution">
    <text evidence="2">The sequence shown here is derived from an EMBL/GenBank/DDBJ whole genome shotgun (WGS) entry which is preliminary data.</text>
</comment>
<reference evidence="3" key="1">
    <citation type="submission" date="2020-12" db="EMBL/GenBank/DDBJ databases">
        <title>Hymenobacter sp.</title>
        <authorList>
            <person name="Kim M.K."/>
        </authorList>
    </citation>
    <scope>NUCLEOTIDE SEQUENCE [LARGE SCALE GENOMIC DNA]</scope>
    <source>
        <strain evidence="3">BT553</strain>
    </source>
</reference>
<evidence type="ECO:0000256" key="1">
    <source>
        <dbReference type="SAM" id="MobiDB-lite"/>
    </source>
</evidence>
<organism evidence="2 3">
    <name type="scientific">Sphingomonas mollis</name>
    <dbReference type="NCBI Taxonomy" id="2795726"/>
    <lineage>
        <taxon>Bacteria</taxon>
        <taxon>Pseudomonadati</taxon>
        <taxon>Pseudomonadota</taxon>
        <taxon>Alphaproteobacteria</taxon>
        <taxon>Sphingomonadales</taxon>
        <taxon>Sphingomonadaceae</taxon>
        <taxon>Sphingomonas</taxon>
    </lineage>
</organism>
<dbReference type="Proteomes" id="UP000640426">
    <property type="component" value="Unassembled WGS sequence"/>
</dbReference>
<accession>A0ABS0XTC9</accession>
<evidence type="ECO:0000313" key="3">
    <source>
        <dbReference type="Proteomes" id="UP000640426"/>
    </source>
</evidence>